<feature type="binding site" evidence="11">
    <location>
        <position position="244"/>
    </location>
    <ligand>
        <name>FMN</name>
        <dbReference type="ChEBI" id="CHEBI:58210"/>
    </ligand>
</feature>
<comment type="function">
    <text evidence="1 11">Catalyzes the conversion of dihydroorotate to orotate with quinone as electron acceptor.</text>
</comment>
<dbReference type="CDD" id="cd04738">
    <property type="entry name" value="DHOD_2_like"/>
    <property type="match status" value="1"/>
</dbReference>
<name>A0A1Y1SC36_9GAMM</name>
<dbReference type="InterPro" id="IPR013785">
    <property type="entry name" value="Aldolase_TIM"/>
</dbReference>
<feature type="binding site" evidence="11">
    <location>
        <position position="216"/>
    </location>
    <ligand>
        <name>FMN</name>
        <dbReference type="ChEBI" id="CHEBI:58210"/>
    </ligand>
</feature>
<accession>A0A1Y1SC36</accession>
<evidence type="ECO:0000256" key="3">
    <source>
        <dbReference type="ARBA" id="ARBA00005161"/>
    </source>
</evidence>
<dbReference type="PIRSF" id="PIRSF000164">
    <property type="entry name" value="DHO_oxidase"/>
    <property type="match status" value="1"/>
</dbReference>
<dbReference type="UniPathway" id="UPA00070">
    <property type="reaction ID" value="UER00946"/>
</dbReference>
<feature type="binding site" evidence="11">
    <location>
        <begin position="245"/>
        <end position="246"/>
    </location>
    <ligand>
        <name>substrate</name>
    </ligand>
</feature>
<dbReference type="InterPro" id="IPR001295">
    <property type="entry name" value="Dihydroorotate_DH_CS"/>
</dbReference>
<keyword evidence="6 11" id="KW-0288">FMN</keyword>
<keyword evidence="14" id="KW-1185">Reference proteome</keyword>
<evidence type="ECO:0000256" key="8">
    <source>
        <dbReference type="ARBA" id="ARBA00023002"/>
    </source>
</evidence>
<comment type="subcellular location">
    <subcellularLocation>
        <location evidence="11">Cell membrane</location>
        <topology evidence="11">Peripheral membrane protein</topology>
    </subcellularLocation>
    <subcellularLocation>
        <location evidence="2">Membrane</location>
    </subcellularLocation>
</comment>
<gene>
    <name evidence="11" type="primary">pyrD</name>
    <name evidence="13" type="ORF">ATO7_12958</name>
</gene>
<keyword evidence="5 11" id="KW-0285">Flavoprotein</keyword>
<dbReference type="Gene3D" id="3.20.20.70">
    <property type="entry name" value="Aldolase class I"/>
    <property type="match status" value="1"/>
</dbReference>
<sequence length="344" mass="37479">MSLFDLARGTLFRMDAESAHAATIQMMRRLPRMSARLMRADAALPRECMGLHFRNPVGVAAGLDKNGECINALAAMGFGFIEVGTVTPRPQDGNPRPRMFRLPEHEAVINRLGFNNKGVEYLCRQVEHARRDCVLGINIGKNATTPNERAADDYLHCLQRVYALADYVTINISSPNTKNLRDLQQGDALATLLQALSMKRDQLAVEHGRRVPLAVKLAPDMSAEQIQASAAIIADTELDAVIATNTTLSREGVAGHRYADENGGLSGKPLQNLSQRCFEQLRSALPEEIPMIGVGGIHDRESARQRFAAGAQLVQVYTGFVYHGPDLIESATQGAHDAALAETA</sequence>
<comment type="similarity">
    <text evidence="4 11">Belongs to the dihydroorotate dehydrogenase family. Type 2 subfamily.</text>
</comment>
<evidence type="ECO:0000256" key="6">
    <source>
        <dbReference type="ARBA" id="ARBA00022643"/>
    </source>
</evidence>
<dbReference type="OrthoDB" id="9802377at2"/>
<dbReference type="STRING" id="1317117.ATO7_12958"/>
<dbReference type="InterPro" id="IPR012135">
    <property type="entry name" value="Dihydroorotate_DH_1_2"/>
</dbReference>
<dbReference type="AlphaFoldDB" id="A0A1Y1SC36"/>
<dbReference type="Proteomes" id="UP000192342">
    <property type="component" value="Unassembled WGS sequence"/>
</dbReference>
<dbReference type="EC" id="1.3.5.2" evidence="11"/>
<dbReference type="Pfam" id="PF01180">
    <property type="entry name" value="DHO_dh"/>
    <property type="match status" value="1"/>
</dbReference>
<evidence type="ECO:0000256" key="2">
    <source>
        <dbReference type="ARBA" id="ARBA00004370"/>
    </source>
</evidence>
<protein>
    <recommendedName>
        <fullName evidence="11">Dihydroorotate dehydrogenase (quinone)</fullName>
        <ecNumber evidence="11">1.3.5.2</ecNumber>
    </recommendedName>
    <alternativeName>
        <fullName evidence="11">DHOdehase</fullName>
        <shortName evidence="11">DHOD</shortName>
        <shortName evidence="11">DHODase</shortName>
    </alternativeName>
    <alternativeName>
        <fullName evidence="11">Dihydroorotate oxidase</fullName>
    </alternativeName>
</protein>
<feature type="binding site" evidence="11">
    <location>
        <position position="85"/>
    </location>
    <ligand>
        <name>FMN</name>
        <dbReference type="ChEBI" id="CHEBI:58210"/>
    </ligand>
</feature>
<feature type="domain" description="Dihydroorotate dehydrogenase catalytic" evidence="12">
    <location>
        <begin position="45"/>
        <end position="331"/>
    </location>
</feature>
<feature type="binding site" evidence="11">
    <location>
        <position position="171"/>
    </location>
    <ligand>
        <name>substrate</name>
    </ligand>
</feature>
<dbReference type="HAMAP" id="MF_00225">
    <property type="entry name" value="DHO_dh_type2"/>
    <property type="match status" value="1"/>
</dbReference>
<dbReference type="NCBIfam" id="NF003645">
    <property type="entry name" value="PRK05286.1-2"/>
    <property type="match status" value="1"/>
</dbReference>
<proteinExistence type="inferred from homology"/>
<feature type="binding site" evidence="11">
    <location>
        <position position="296"/>
    </location>
    <ligand>
        <name>FMN</name>
        <dbReference type="ChEBI" id="CHEBI:58210"/>
    </ligand>
</feature>
<reference evidence="13 14" key="1">
    <citation type="submission" date="2013-04" db="EMBL/GenBank/DDBJ databases">
        <title>Oceanococcus atlanticus 22II-S10r2 Genome Sequencing.</title>
        <authorList>
            <person name="Lai Q."/>
            <person name="Li G."/>
            <person name="Shao Z."/>
        </authorList>
    </citation>
    <scope>NUCLEOTIDE SEQUENCE [LARGE SCALE GENOMIC DNA]</scope>
    <source>
        <strain evidence="13 14">22II-S10r2</strain>
    </source>
</reference>
<comment type="caution">
    <text evidence="13">The sequence shown here is derived from an EMBL/GenBank/DDBJ whole genome shotgun (WGS) entry which is preliminary data.</text>
</comment>
<dbReference type="InterPro" id="IPR005719">
    <property type="entry name" value="Dihydroorotate_DH_2"/>
</dbReference>
<dbReference type="GO" id="GO:0044205">
    <property type="term" value="P:'de novo' UMP biosynthetic process"/>
    <property type="evidence" value="ECO:0007669"/>
    <property type="project" value="UniProtKB-UniRule"/>
</dbReference>
<dbReference type="PROSITE" id="PS00912">
    <property type="entry name" value="DHODEHASE_2"/>
    <property type="match status" value="1"/>
</dbReference>
<evidence type="ECO:0000256" key="1">
    <source>
        <dbReference type="ARBA" id="ARBA00003125"/>
    </source>
</evidence>
<comment type="pathway">
    <text evidence="3 11">Pyrimidine metabolism; UMP biosynthesis via de novo pathway; orotate from (S)-dihydroorotate (quinone route): step 1/1.</text>
</comment>
<feature type="binding site" evidence="11">
    <location>
        <position position="267"/>
    </location>
    <ligand>
        <name>FMN</name>
        <dbReference type="ChEBI" id="CHEBI:58210"/>
    </ligand>
</feature>
<dbReference type="NCBIfam" id="NF003644">
    <property type="entry name" value="PRK05286.1-1"/>
    <property type="match status" value="1"/>
</dbReference>
<dbReference type="SUPFAM" id="SSF51395">
    <property type="entry name" value="FMN-linked oxidoreductases"/>
    <property type="match status" value="1"/>
</dbReference>
<feature type="active site" description="Nucleophile" evidence="11">
    <location>
        <position position="174"/>
    </location>
</feature>
<feature type="binding site" evidence="11">
    <location>
        <position position="138"/>
    </location>
    <ligand>
        <name>FMN</name>
        <dbReference type="ChEBI" id="CHEBI:58210"/>
    </ligand>
</feature>
<keyword evidence="11" id="KW-1003">Cell membrane</keyword>
<evidence type="ECO:0000256" key="5">
    <source>
        <dbReference type="ARBA" id="ARBA00022630"/>
    </source>
</evidence>
<evidence type="ECO:0000256" key="11">
    <source>
        <dbReference type="HAMAP-Rule" id="MF_00225"/>
    </source>
</evidence>
<keyword evidence="8 11" id="KW-0560">Oxidoreductase</keyword>
<comment type="cofactor">
    <cofactor evidence="11">
        <name>FMN</name>
        <dbReference type="ChEBI" id="CHEBI:58210"/>
    </cofactor>
    <text evidence="11">Binds 1 FMN per subunit.</text>
</comment>
<evidence type="ECO:0000256" key="4">
    <source>
        <dbReference type="ARBA" id="ARBA00005359"/>
    </source>
</evidence>
<dbReference type="GO" id="GO:0006207">
    <property type="term" value="P:'de novo' pyrimidine nucleobase biosynthetic process"/>
    <property type="evidence" value="ECO:0007669"/>
    <property type="project" value="UniProtKB-UniRule"/>
</dbReference>
<comment type="subunit">
    <text evidence="11">Monomer.</text>
</comment>
<dbReference type="NCBIfam" id="NF003652">
    <property type="entry name" value="PRK05286.2-5"/>
    <property type="match status" value="1"/>
</dbReference>
<feature type="binding site" evidence="11">
    <location>
        <position position="176"/>
    </location>
    <ligand>
        <name>substrate</name>
    </ligand>
</feature>
<evidence type="ECO:0000313" key="13">
    <source>
        <dbReference type="EMBL" id="ORE86207.1"/>
    </source>
</evidence>
<feature type="binding site" evidence="11">
    <location>
        <begin position="61"/>
        <end position="65"/>
    </location>
    <ligand>
        <name>FMN</name>
        <dbReference type="ChEBI" id="CHEBI:58210"/>
    </ligand>
</feature>
<dbReference type="GO" id="GO:0005886">
    <property type="term" value="C:plasma membrane"/>
    <property type="evidence" value="ECO:0007669"/>
    <property type="project" value="UniProtKB-SubCell"/>
</dbReference>
<dbReference type="InterPro" id="IPR050074">
    <property type="entry name" value="DHO_dehydrogenase"/>
</dbReference>
<dbReference type="GO" id="GO:0106430">
    <property type="term" value="F:dihydroorotate dehydrogenase (quinone) activity"/>
    <property type="evidence" value="ECO:0007669"/>
    <property type="project" value="UniProtKB-EC"/>
</dbReference>
<keyword evidence="7 11" id="KW-0665">Pyrimidine biosynthesis</keyword>
<dbReference type="RefSeq" id="WP_083562374.1">
    <property type="nucleotide sequence ID" value="NZ_AQQV01000003.1"/>
</dbReference>
<dbReference type="NCBIfam" id="TIGR01036">
    <property type="entry name" value="pyrD_sub2"/>
    <property type="match status" value="1"/>
</dbReference>
<dbReference type="GO" id="GO:0005737">
    <property type="term" value="C:cytoplasm"/>
    <property type="evidence" value="ECO:0007669"/>
    <property type="project" value="InterPro"/>
</dbReference>
<evidence type="ECO:0000256" key="9">
    <source>
        <dbReference type="ARBA" id="ARBA00023136"/>
    </source>
</evidence>
<dbReference type="InterPro" id="IPR005720">
    <property type="entry name" value="Dihydroorotate_DH_cat"/>
</dbReference>
<evidence type="ECO:0000313" key="14">
    <source>
        <dbReference type="Proteomes" id="UP000192342"/>
    </source>
</evidence>
<evidence type="ECO:0000259" key="12">
    <source>
        <dbReference type="Pfam" id="PF01180"/>
    </source>
</evidence>
<organism evidence="13 14">
    <name type="scientific">Oceanococcus atlanticus</name>
    <dbReference type="NCBI Taxonomy" id="1317117"/>
    <lineage>
        <taxon>Bacteria</taxon>
        <taxon>Pseudomonadati</taxon>
        <taxon>Pseudomonadota</taxon>
        <taxon>Gammaproteobacteria</taxon>
        <taxon>Chromatiales</taxon>
        <taxon>Oceanococcaceae</taxon>
        <taxon>Oceanococcus</taxon>
    </lineage>
</organism>
<dbReference type="PANTHER" id="PTHR48109:SF4">
    <property type="entry name" value="DIHYDROOROTATE DEHYDROGENASE (QUINONE), MITOCHONDRIAL"/>
    <property type="match status" value="1"/>
</dbReference>
<dbReference type="PANTHER" id="PTHR48109">
    <property type="entry name" value="DIHYDROOROTATE DEHYDROGENASE (QUINONE), MITOCHONDRIAL-RELATED"/>
    <property type="match status" value="1"/>
</dbReference>
<evidence type="ECO:0000256" key="7">
    <source>
        <dbReference type="ARBA" id="ARBA00022975"/>
    </source>
</evidence>
<dbReference type="PROSITE" id="PS00911">
    <property type="entry name" value="DHODEHASE_1"/>
    <property type="match status" value="1"/>
</dbReference>
<feature type="binding site" evidence="11">
    <location>
        <position position="65"/>
    </location>
    <ligand>
        <name>substrate</name>
    </ligand>
</feature>
<dbReference type="EMBL" id="AQQV01000003">
    <property type="protein sequence ID" value="ORE86207.1"/>
    <property type="molecule type" value="Genomic_DNA"/>
</dbReference>
<comment type="catalytic activity">
    <reaction evidence="10 11">
        <text>(S)-dihydroorotate + a quinone = orotate + a quinol</text>
        <dbReference type="Rhea" id="RHEA:30187"/>
        <dbReference type="ChEBI" id="CHEBI:24646"/>
        <dbReference type="ChEBI" id="CHEBI:30839"/>
        <dbReference type="ChEBI" id="CHEBI:30864"/>
        <dbReference type="ChEBI" id="CHEBI:132124"/>
        <dbReference type="EC" id="1.3.5.2"/>
    </reaction>
</comment>
<feature type="binding site" evidence="11">
    <location>
        <begin position="317"/>
        <end position="318"/>
    </location>
    <ligand>
        <name>FMN</name>
        <dbReference type="ChEBI" id="CHEBI:58210"/>
    </ligand>
</feature>
<feature type="binding site" evidence="11">
    <location>
        <position position="171"/>
    </location>
    <ligand>
        <name>FMN</name>
        <dbReference type="ChEBI" id="CHEBI:58210"/>
    </ligand>
</feature>
<keyword evidence="9 11" id="KW-0472">Membrane</keyword>
<evidence type="ECO:0000256" key="10">
    <source>
        <dbReference type="ARBA" id="ARBA00048639"/>
    </source>
</evidence>
<dbReference type="NCBIfam" id="NF003646">
    <property type="entry name" value="PRK05286.1-4"/>
    <property type="match status" value="1"/>
</dbReference>
<feature type="binding site" evidence="11">
    <location>
        <begin position="110"/>
        <end position="114"/>
    </location>
    <ligand>
        <name>substrate</name>
    </ligand>
</feature>